<evidence type="ECO:0000256" key="4">
    <source>
        <dbReference type="ARBA" id="ARBA00022833"/>
    </source>
</evidence>
<accession>H2ZLK2</accession>
<comment type="caution">
    <text evidence="6">Lacks conserved residue(s) required for the propagation of feature annotation.</text>
</comment>
<reference evidence="11" key="2">
    <citation type="submission" date="2025-08" db="UniProtKB">
        <authorList>
            <consortium name="Ensembl"/>
        </authorList>
    </citation>
    <scope>IDENTIFICATION</scope>
</reference>
<dbReference type="GO" id="GO:0006508">
    <property type="term" value="P:proteolysis"/>
    <property type="evidence" value="ECO:0007669"/>
    <property type="project" value="UniProtKB-KW"/>
</dbReference>
<evidence type="ECO:0000259" key="10">
    <source>
        <dbReference type="PROSITE" id="PS51864"/>
    </source>
</evidence>
<organism evidence="11 12">
    <name type="scientific">Ciona savignyi</name>
    <name type="common">Pacific transparent sea squirt</name>
    <dbReference type="NCBI Taxonomy" id="51511"/>
    <lineage>
        <taxon>Eukaryota</taxon>
        <taxon>Metazoa</taxon>
        <taxon>Chordata</taxon>
        <taxon>Tunicata</taxon>
        <taxon>Ascidiacea</taxon>
        <taxon>Phlebobranchia</taxon>
        <taxon>Cionidae</taxon>
        <taxon>Ciona</taxon>
    </lineage>
</organism>
<keyword evidence="1 6" id="KW-0645">Protease</keyword>
<evidence type="ECO:0000256" key="8">
    <source>
        <dbReference type="SAM" id="MobiDB-lite"/>
    </source>
</evidence>
<dbReference type="GO" id="GO:0008270">
    <property type="term" value="F:zinc ion binding"/>
    <property type="evidence" value="ECO:0007669"/>
    <property type="project" value="UniProtKB-UniRule"/>
</dbReference>
<feature type="binding site" evidence="6">
    <location>
        <position position="308"/>
    </location>
    <ligand>
        <name>Zn(2+)</name>
        <dbReference type="ChEBI" id="CHEBI:29105"/>
        <note>catalytic</note>
    </ligand>
</feature>
<evidence type="ECO:0000256" key="2">
    <source>
        <dbReference type="ARBA" id="ARBA00022723"/>
    </source>
</evidence>
<keyword evidence="2 6" id="KW-0479">Metal-binding</keyword>
<keyword evidence="12" id="KW-1185">Reference proteome</keyword>
<dbReference type="PRINTS" id="PR00480">
    <property type="entry name" value="ASTACIN"/>
</dbReference>
<dbReference type="InParanoid" id="H2ZLK2"/>
<dbReference type="PROSITE" id="PS51864">
    <property type="entry name" value="ASTACIN"/>
    <property type="match status" value="1"/>
</dbReference>
<dbReference type="Pfam" id="PF01400">
    <property type="entry name" value="Astacin"/>
    <property type="match status" value="1"/>
</dbReference>
<dbReference type="Proteomes" id="UP000007875">
    <property type="component" value="Unassembled WGS sequence"/>
</dbReference>
<reference evidence="11" key="3">
    <citation type="submission" date="2025-09" db="UniProtKB">
        <authorList>
            <consortium name="Ensembl"/>
        </authorList>
    </citation>
    <scope>IDENTIFICATION</scope>
</reference>
<evidence type="ECO:0000256" key="7">
    <source>
        <dbReference type="RuleBase" id="RU361183"/>
    </source>
</evidence>
<dbReference type="STRING" id="51511.ENSCSAVP00000018468"/>
<feature type="compositionally biased region" description="Basic and acidic residues" evidence="8">
    <location>
        <begin position="28"/>
        <end position="65"/>
    </location>
</feature>
<evidence type="ECO:0000256" key="6">
    <source>
        <dbReference type="PROSITE-ProRule" id="PRU01211"/>
    </source>
</evidence>
<keyword evidence="4 6" id="KW-0862">Zinc</keyword>
<dbReference type="Gene3D" id="3.40.390.10">
    <property type="entry name" value="Collagenase (Catalytic Domain)"/>
    <property type="match status" value="1"/>
</dbReference>
<protein>
    <recommendedName>
        <fullName evidence="7">Metalloendopeptidase</fullName>
        <ecNumber evidence="7">3.4.24.-</ecNumber>
    </recommendedName>
</protein>
<feature type="active site" evidence="6">
    <location>
        <position position="299"/>
    </location>
</feature>
<feature type="binding site" evidence="6">
    <location>
        <position position="298"/>
    </location>
    <ligand>
        <name>Zn(2+)</name>
        <dbReference type="ChEBI" id="CHEBI:29105"/>
        <note>catalytic</note>
    </ligand>
</feature>
<keyword evidence="9" id="KW-0812">Transmembrane</keyword>
<dbReference type="GO" id="GO:0004222">
    <property type="term" value="F:metalloendopeptidase activity"/>
    <property type="evidence" value="ECO:0007669"/>
    <property type="project" value="UniProtKB-UniRule"/>
</dbReference>
<sequence>MDVNFCPSPASGQTSRDRDDRHKRRENRHRESDREKRPRHGHEGGREGRRAHTGGERKKAPPEKEDDNKVKYIVVVVVILLVIGGIGGLVYFVSSPADSGLACDREKTKDPVLGNECSEPACTFDVGQCPLPCPFGYTMKNSSVTCPINCNCAAQGQFQGDVQFGDEDVPDLLAMFDYVDREDEEFSLFSGSAYKLYSVGVWSVRRREDGTVPVAYTLTDKLLKDPWMMDAIDTAVKWLKESTCVRWERYDPKKHLKEHVVDIADRKSCSSVIGMRKGTVKQQMSLTVYCNWPSVVVHEMIHTLGFFHEHTRPDRD</sequence>
<proteinExistence type="predicted"/>
<feature type="binding site" evidence="6">
    <location>
        <position position="302"/>
    </location>
    <ligand>
        <name>Zn(2+)</name>
        <dbReference type="ChEBI" id="CHEBI:29105"/>
        <note>catalytic</note>
    </ligand>
</feature>
<dbReference type="HOGENOM" id="CLU_881484_0_0_1"/>
<dbReference type="SUPFAM" id="SSF55486">
    <property type="entry name" value="Metalloproteases ('zincins'), catalytic domain"/>
    <property type="match status" value="1"/>
</dbReference>
<evidence type="ECO:0000256" key="5">
    <source>
        <dbReference type="ARBA" id="ARBA00023049"/>
    </source>
</evidence>
<dbReference type="GeneTree" id="ENSGT00940000170404"/>
<keyword evidence="9" id="KW-1133">Transmembrane helix</keyword>
<dbReference type="PANTHER" id="PTHR10127:SF780">
    <property type="entry name" value="METALLOENDOPEPTIDASE"/>
    <property type="match status" value="1"/>
</dbReference>
<name>H2ZLK2_CIOSA</name>
<dbReference type="EC" id="3.4.24.-" evidence="7"/>
<feature type="domain" description="Peptidase M12A" evidence="10">
    <location>
        <begin position="192"/>
        <end position="316"/>
    </location>
</feature>
<keyword evidence="3 6" id="KW-0378">Hydrolase</keyword>
<dbReference type="OMA" id="AYKHERV"/>
<keyword evidence="9" id="KW-0472">Membrane</keyword>
<dbReference type="InterPro" id="IPR001506">
    <property type="entry name" value="Peptidase_M12A"/>
</dbReference>
<evidence type="ECO:0000256" key="1">
    <source>
        <dbReference type="ARBA" id="ARBA00022670"/>
    </source>
</evidence>
<evidence type="ECO:0000256" key="3">
    <source>
        <dbReference type="ARBA" id="ARBA00022801"/>
    </source>
</evidence>
<dbReference type="Ensembl" id="ENSCSAVT00000018668.1">
    <property type="protein sequence ID" value="ENSCSAVP00000018468.1"/>
    <property type="gene ID" value="ENSCSAVG00000010846.1"/>
</dbReference>
<comment type="cofactor">
    <cofactor evidence="6 7">
        <name>Zn(2+)</name>
        <dbReference type="ChEBI" id="CHEBI:29105"/>
    </cofactor>
    <text evidence="6 7">Binds 1 zinc ion per subunit.</text>
</comment>
<dbReference type="InterPro" id="IPR024079">
    <property type="entry name" value="MetalloPept_cat_dom_sf"/>
</dbReference>
<evidence type="ECO:0000256" key="9">
    <source>
        <dbReference type="SAM" id="Phobius"/>
    </source>
</evidence>
<keyword evidence="5 6" id="KW-0482">Metalloprotease</keyword>
<evidence type="ECO:0000313" key="11">
    <source>
        <dbReference type="Ensembl" id="ENSCSAVP00000018468.1"/>
    </source>
</evidence>
<dbReference type="AlphaFoldDB" id="H2ZLK2"/>
<feature type="region of interest" description="Disordered" evidence="8">
    <location>
        <begin position="1"/>
        <end position="65"/>
    </location>
</feature>
<feature type="transmembrane region" description="Helical" evidence="9">
    <location>
        <begin position="72"/>
        <end position="93"/>
    </location>
</feature>
<evidence type="ECO:0000313" key="12">
    <source>
        <dbReference type="Proteomes" id="UP000007875"/>
    </source>
</evidence>
<dbReference type="PANTHER" id="PTHR10127">
    <property type="entry name" value="DISCOIDIN, CUB, EGF, LAMININ , AND ZINC METALLOPROTEASE DOMAIN CONTAINING"/>
    <property type="match status" value="1"/>
</dbReference>
<reference evidence="12" key="1">
    <citation type="submission" date="2003-08" db="EMBL/GenBank/DDBJ databases">
        <authorList>
            <person name="Birren B."/>
            <person name="Nusbaum C."/>
            <person name="Abebe A."/>
            <person name="Abouelleil A."/>
            <person name="Adekoya E."/>
            <person name="Ait-zahra M."/>
            <person name="Allen N."/>
            <person name="Allen T."/>
            <person name="An P."/>
            <person name="Anderson M."/>
            <person name="Anderson S."/>
            <person name="Arachchi H."/>
            <person name="Armbruster J."/>
            <person name="Bachantsang P."/>
            <person name="Baldwin J."/>
            <person name="Barry A."/>
            <person name="Bayul T."/>
            <person name="Blitshsteyn B."/>
            <person name="Bloom T."/>
            <person name="Blye J."/>
            <person name="Boguslavskiy L."/>
            <person name="Borowsky M."/>
            <person name="Boukhgalter B."/>
            <person name="Brunache A."/>
            <person name="Butler J."/>
            <person name="Calixte N."/>
            <person name="Calvo S."/>
            <person name="Camarata J."/>
            <person name="Campo K."/>
            <person name="Chang J."/>
            <person name="Cheshatsang Y."/>
            <person name="Citroen M."/>
            <person name="Collymore A."/>
            <person name="Considine T."/>
            <person name="Cook A."/>
            <person name="Cooke P."/>
            <person name="Corum B."/>
            <person name="Cuomo C."/>
            <person name="David R."/>
            <person name="Dawoe T."/>
            <person name="Degray S."/>
            <person name="Dodge S."/>
            <person name="Dooley K."/>
            <person name="Dorje P."/>
            <person name="Dorjee K."/>
            <person name="Dorris L."/>
            <person name="Duffey N."/>
            <person name="Dupes A."/>
            <person name="Elkins T."/>
            <person name="Engels R."/>
            <person name="Erickson J."/>
            <person name="Farina A."/>
            <person name="Faro S."/>
            <person name="Ferreira P."/>
            <person name="Fischer H."/>
            <person name="Fitzgerald M."/>
            <person name="Foley K."/>
            <person name="Gage D."/>
            <person name="Galagan J."/>
            <person name="Gearin G."/>
            <person name="Gnerre S."/>
            <person name="Gnirke A."/>
            <person name="Goyette A."/>
            <person name="Graham J."/>
            <person name="Grandbois E."/>
            <person name="Gyaltsen K."/>
            <person name="Hafez N."/>
            <person name="Hagopian D."/>
            <person name="Hagos B."/>
            <person name="Hall J."/>
            <person name="Hatcher B."/>
            <person name="Heller A."/>
            <person name="Higgins H."/>
            <person name="Honan T."/>
            <person name="Horn A."/>
            <person name="Houde N."/>
            <person name="Hughes L."/>
            <person name="Hulme W."/>
            <person name="Husby E."/>
            <person name="Iliev I."/>
            <person name="Jaffe D."/>
            <person name="Jones C."/>
            <person name="Kamal M."/>
            <person name="Kamat A."/>
            <person name="Kamvysselis M."/>
            <person name="Karlsson E."/>
            <person name="Kells C."/>
            <person name="Kieu A."/>
            <person name="Kisner P."/>
            <person name="Kodira C."/>
            <person name="Kulbokas E."/>
            <person name="Labutti K."/>
            <person name="Lama D."/>
            <person name="Landers T."/>
            <person name="Leger J."/>
            <person name="Levine S."/>
            <person name="Lewis D."/>
            <person name="Lewis T."/>
            <person name="Lindblad-toh K."/>
            <person name="Liu X."/>
            <person name="Lokyitsang T."/>
            <person name="Lokyitsang Y."/>
            <person name="Lucien O."/>
            <person name="Lui A."/>
            <person name="Ma L.J."/>
            <person name="Mabbitt R."/>
            <person name="Macdonald J."/>
            <person name="Maclean C."/>
            <person name="Major J."/>
            <person name="Manning J."/>
            <person name="Marabella R."/>
            <person name="Maru K."/>
            <person name="Matthews C."/>
            <person name="Mauceli E."/>
            <person name="Mccarthy M."/>
            <person name="Mcdonough S."/>
            <person name="Mcghee T."/>
            <person name="Meldrim J."/>
            <person name="Meneus L."/>
            <person name="Mesirov J."/>
            <person name="Mihalev A."/>
            <person name="Mihova T."/>
            <person name="Mikkelsen T."/>
            <person name="Mlenga V."/>
            <person name="Moru K."/>
            <person name="Mozes J."/>
            <person name="Mulrain L."/>
            <person name="Munson G."/>
            <person name="Naylor J."/>
            <person name="Newes C."/>
            <person name="Nguyen C."/>
            <person name="Nguyen N."/>
            <person name="Nguyen T."/>
            <person name="Nicol R."/>
            <person name="Nielsen C."/>
            <person name="Nizzari M."/>
            <person name="Norbu C."/>
            <person name="Norbu N."/>
            <person name="O'donnell P."/>
            <person name="Okoawo O."/>
            <person name="O'leary S."/>
            <person name="Omotosho B."/>
            <person name="O'neill K."/>
            <person name="Osman S."/>
            <person name="Parker S."/>
            <person name="Perrin D."/>
            <person name="Phunkhang P."/>
            <person name="Piqani B."/>
            <person name="Purcell S."/>
            <person name="Rachupka T."/>
            <person name="Ramasamy U."/>
            <person name="Rameau R."/>
            <person name="Ray V."/>
            <person name="Raymond C."/>
            <person name="Retta R."/>
            <person name="Richardson S."/>
            <person name="Rise C."/>
            <person name="Rodriguez J."/>
            <person name="Rogers J."/>
            <person name="Rogov P."/>
            <person name="Rutman M."/>
            <person name="Schupbach R."/>
            <person name="Seaman C."/>
            <person name="Settipalli S."/>
            <person name="Sharpe T."/>
            <person name="Sheridan J."/>
            <person name="Sherpa N."/>
            <person name="Shi J."/>
            <person name="Smirnov S."/>
            <person name="Smith C."/>
            <person name="Sougnez C."/>
            <person name="Spencer B."/>
            <person name="Stalker J."/>
            <person name="Stange-thomann N."/>
            <person name="Stavropoulos S."/>
            <person name="Stetson K."/>
            <person name="Stone C."/>
            <person name="Stone S."/>
            <person name="Stubbs M."/>
            <person name="Talamas J."/>
            <person name="Tchuinga P."/>
            <person name="Tenzing P."/>
            <person name="Tesfaye S."/>
            <person name="Theodore J."/>
            <person name="Thoulutsang Y."/>
            <person name="Topham K."/>
            <person name="Towey S."/>
            <person name="Tsamla T."/>
            <person name="Tsomo N."/>
            <person name="Vallee D."/>
            <person name="Vassiliev H."/>
            <person name="Venkataraman V."/>
            <person name="Vinson J."/>
            <person name="Vo A."/>
            <person name="Wade C."/>
            <person name="Wang S."/>
            <person name="Wangchuk T."/>
            <person name="Wangdi T."/>
            <person name="Whittaker C."/>
            <person name="Wilkinson J."/>
            <person name="Wu Y."/>
            <person name="Wyman D."/>
            <person name="Yadav S."/>
            <person name="Yang S."/>
            <person name="Yang X."/>
            <person name="Yeager S."/>
            <person name="Yee E."/>
            <person name="Young G."/>
            <person name="Zainoun J."/>
            <person name="Zembeck L."/>
            <person name="Zimmer A."/>
            <person name="Zody M."/>
            <person name="Lander E."/>
        </authorList>
    </citation>
    <scope>NUCLEOTIDE SEQUENCE [LARGE SCALE GENOMIC DNA]</scope>
</reference>